<dbReference type="EMBL" id="FJUY01000012">
    <property type="protein sequence ID" value="CZT21869.1"/>
    <property type="molecule type" value="Genomic_DNA"/>
</dbReference>
<dbReference type="OrthoDB" id="2444812at2759"/>
<dbReference type="GeneID" id="35602847"/>
<proteinExistence type="predicted"/>
<protein>
    <recommendedName>
        <fullName evidence="4">WW domain-containing protein</fullName>
    </recommendedName>
</protein>
<feature type="region of interest" description="Disordered" evidence="1">
    <location>
        <begin position="158"/>
        <end position="233"/>
    </location>
</feature>
<evidence type="ECO:0000256" key="1">
    <source>
        <dbReference type="SAM" id="MobiDB-lite"/>
    </source>
</evidence>
<feature type="compositionally biased region" description="Basic and acidic residues" evidence="1">
    <location>
        <begin position="193"/>
        <end position="204"/>
    </location>
</feature>
<keyword evidence="3" id="KW-1185">Reference proteome</keyword>
<evidence type="ECO:0000313" key="3">
    <source>
        <dbReference type="Proteomes" id="UP000225277"/>
    </source>
</evidence>
<feature type="compositionally biased region" description="Basic residues" evidence="1">
    <location>
        <begin position="216"/>
        <end position="225"/>
    </location>
</feature>
<reference evidence="2 3" key="1">
    <citation type="submission" date="2016-03" db="EMBL/GenBank/DDBJ databases">
        <authorList>
            <person name="Ploux O."/>
        </authorList>
    </citation>
    <scope>NUCLEOTIDE SEQUENCE [LARGE SCALE GENOMIC DNA]</scope>
    <source>
        <strain evidence="2 3">URUG2</strain>
    </source>
</reference>
<dbReference type="Proteomes" id="UP000225277">
    <property type="component" value="Unassembled WGS sequence"/>
</dbReference>
<evidence type="ECO:0008006" key="4">
    <source>
        <dbReference type="Google" id="ProtNLM"/>
    </source>
</evidence>
<feature type="compositionally biased region" description="Basic and acidic residues" evidence="1">
    <location>
        <begin position="166"/>
        <end position="175"/>
    </location>
</feature>
<dbReference type="AlphaFoldDB" id="A0A2D3VIL4"/>
<evidence type="ECO:0000313" key="2">
    <source>
        <dbReference type="EMBL" id="CZT21869.1"/>
    </source>
</evidence>
<organism evidence="2 3">
    <name type="scientific">Ramularia collo-cygni</name>
    <dbReference type="NCBI Taxonomy" id="112498"/>
    <lineage>
        <taxon>Eukaryota</taxon>
        <taxon>Fungi</taxon>
        <taxon>Dikarya</taxon>
        <taxon>Ascomycota</taxon>
        <taxon>Pezizomycotina</taxon>
        <taxon>Dothideomycetes</taxon>
        <taxon>Dothideomycetidae</taxon>
        <taxon>Mycosphaerellales</taxon>
        <taxon>Mycosphaerellaceae</taxon>
        <taxon>Ramularia</taxon>
    </lineage>
</organism>
<sequence length="233" mass="25886">MSPGEFSFLGAAKRQQDAAALADAPPTTTTAADESDQYKWMKAVVGPGLPGEGTPYYVHSDTFVSSWEEPDEPYWIFNADLEAPDPNFGLQYPAKKDAPKDPLEGYTGYNPKIHGNYDPKADYAAYHNKKREEESGFVAPVALPPGYGAEMILNARTGHAQANRPGAEHHNDAAKSGRQLNAFFDADAAAEAHQGRSLKEERQKQHLSKQQVAEFKRKKADRKRKKELDFYRS</sequence>
<gene>
    <name evidence="2" type="ORF">RCC_07735</name>
</gene>
<name>A0A2D3VIL4_9PEZI</name>
<feature type="region of interest" description="Disordered" evidence="1">
    <location>
        <begin position="88"/>
        <end position="118"/>
    </location>
</feature>
<feature type="compositionally biased region" description="Low complexity" evidence="1">
    <location>
        <begin position="182"/>
        <end position="192"/>
    </location>
</feature>
<feature type="compositionally biased region" description="Basic and acidic residues" evidence="1">
    <location>
        <begin position="94"/>
        <end position="103"/>
    </location>
</feature>
<dbReference type="RefSeq" id="XP_023628758.1">
    <property type="nucleotide sequence ID" value="XM_023772990.1"/>
</dbReference>
<accession>A0A2D3VIL4</accession>